<keyword evidence="2" id="KW-0808">Transferase</keyword>
<evidence type="ECO:0000313" key="3">
    <source>
        <dbReference type="Proteomes" id="UP000502498"/>
    </source>
</evidence>
<dbReference type="RefSeq" id="WP_172989849.1">
    <property type="nucleotide sequence ID" value="NZ_CP054038.1"/>
</dbReference>
<accession>A0A7D4UGB5</accession>
<dbReference type="InterPro" id="IPR029063">
    <property type="entry name" value="SAM-dependent_MTases_sf"/>
</dbReference>
<dbReference type="Gene3D" id="3.40.50.150">
    <property type="entry name" value="Vaccinia Virus protein VP39"/>
    <property type="match status" value="1"/>
</dbReference>
<name>A0A7D4UGB5_9MICO</name>
<proteinExistence type="predicted"/>
<dbReference type="SUPFAM" id="SSF53335">
    <property type="entry name" value="S-adenosyl-L-methionine-dependent methyltransferases"/>
    <property type="match status" value="1"/>
</dbReference>
<evidence type="ECO:0000313" key="2">
    <source>
        <dbReference type="EMBL" id="QKJ19409.1"/>
    </source>
</evidence>
<keyword evidence="2" id="KW-0489">Methyltransferase</keyword>
<gene>
    <name evidence="2" type="ORF">HQM25_08530</name>
</gene>
<reference evidence="2 3" key="1">
    <citation type="submission" date="2020-05" db="EMBL/GenBank/DDBJ databases">
        <title>Strain PA2F3 complete genome.</title>
        <authorList>
            <person name="Kim Y.-S."/>
            <person name="Kim S.-J."/>
            <person name="Jung H.-k."/>
            <person name="Kim S.-E."/>
            <person name="Kim K.-H."/>
        </authorList>
    </citation>
    <scope>NUCLEOTIDE SEQUENCE [LARGE SCALE GENOMIC DNA]</scope>
    <source>
        <strain evidence="2 3">PA2F3</strain>
    </source>
</reference>
<dbReference type="Pfam" id="PF13649">
    <property type="entry name" value="Methyltransf_25"/>
    <property type="match status" value="1"/>
</dbReference>
<dbReference type="Proteomes" id="UP000502498">
    <property type="component" value="Chromosome"/>
</dbReference>
<dbReference type="GO" id="GO:0008168">
    <property type="term" value="F:methyltransferase activity"/>
    <property type="evidence" value="ECO:0007669"/>
    <property type="project" value="UniProtKB-KW"/>
</dbReference>
<dbReference type="InterPro" id="IPR041698">
    <property type="entry name" value="Methyltransf_25"/>
</dbReference>
<protein>
    <submittedName>
        <fullName evidence="2">Methyltransferase domain-containing protein</fullName>
    </submittedName>
</protein>
<organism evidence="2 3">
    <name type="scientific">Microbacterium hominis</name>
    <dbReference type="NCBI Taxonomy" id="162426"/>
    <lineage>
        <taxon>Bacteria</taxon>
        <taxon>Bacillati</taxon>
        <taxon>Actinomycetota</taxon>
        <taxon>Actinomycetes</taxon>
        <taxon>Micrococcales</taxon>
        <taxon>Microbacteriaceae</taxon>
        <taxon>Microbacterium</taxon>
    </lineage>
</organism>
<feature type="domain" description="Methyltransferase" evidence="1">
    <location>
        <begin position="68"/>
        <end position="155"/>
    </location>
</feature>
<dbReference type="GO" id="GO:0032259">
    <property type="term" value="P:methylation"/>
    <property type="evidence" value="ECO:0007669"/>
    <property type="project" value="UniProtKB-KW"/>
</dbReference>
<sequence length="226" mass="23698">MHGGSPHVWFAAGGDEPWGSALRTRRTGTLRLRRVSSGEVAQEWEVGALCGPAGTEDLAVLGAVRSPVLDVGCGPGRMVRAAAAGAAAALGIDVSAEAVRLARLAGTPALERSVFDRLPLEGRWGTILLLDGNIGIGGNPTQLLERCAALLDDGGTVVVESASTPDLDETDVFTVIDDTDGESEPFAWARAGWRAVAAHASRAGFFSPVHEVVGERHVVRATFRRR</sequence>
<dbReference type="AlphaFoldDB" id="A0A7D4UGB5"/>
<dbReference type="EMBL" id="CP054038">
    <property type="protein sequence ID" value="QKJ19409.1"/>
    <property type="molecule type" value="Genomic_DNA"/>
</dbReference>
<evidence type="ECO:0000259" key="1">
    <source>
        <dbReference type="Pfam" id="PF13649"/>
    </source>
</evidence>